<dbReference type="VEuPathDB" id="FungiDB:TRICI_004936"/>
<dbReference type="Pfam" id="PF04082">
    <property type="entry name" value="Fungal_trans"/>
    <property type="match status" value="1"/>
</dbReference>
<dbReference type="CDD" id="cd12148">
    <property type="entry name" value="fungal_TF_MHR"/>
    <property type="match status" value="1"/>
</dbReference>
<evidence type="ECO:0000256" key="4">
    <source>
        <dbReference type="ARBA" id="ARBA00023242"/>
    </source>
</evidence>
<evidence type="ECO:0000313" key="7">
    <source>
        <dbReference type="EMBL" id="KAA8907645.1"/>
    </source>
</evidence>
<name>A0A642V4I1_9ASCO</name>
<comment type="caution">
    <text evidence="7">The sequence shown here is derived from an EMBL/GenBank/DDBJ whole genome shotgun (WGS) entry which is preliminary data.</text>
</comment>
<evidence type="ECO:0000256" key="3">
    <source>
        <dbReference type="ARBA" id="ARBA00023163"/>
    </source>
</evidence>
<keyword evidence="8" id="KW-1185">Reference proteome</keyword>
<reference evidence="7" key="1">
    <citation type="journal article" date="2019" name="G3 (Bethesda)">
        <title>Genome Assemblies of Two Rare Opportunistic Yeast Pathogens: Diutina rugosa (syn. Candida rugosa) and Trichomonascus ciferrii (syn. Candida ciferrii).</title>
        <authorList>
            <person name="Mixao V."/>
            <person name="Saus E."/>
            <person name="Hansen A.P."/>
            <person name="Lass-Florl C."/>
            <person name="Gabaldon T."/>
        </authorList>
    </citation>
    <scope>NUCLEOTIDE SEQUENCE</scope>
    <source>
        <strain evidence="7">CBS 4856</strain>
    </source>
</reference>
<gene>
    <name evidence="7" type="ORF">TRICI_004936</name>
</gene>
<feature type="region of interest" description="Disordered" evidence="5">
    <location>
        <begin position="28"/>
        <end position="55"/>
    </location>
</feature>
<evidence type="ECO:0000256" key="5">
    <source>
        <dbReference type="SAM" id="MobiDB-lite"/>
    </source>
</evidence>
<feature type="compositionally biased region" description="Low complexity" evidence="5">
    <location>
        <begin position="34"/>
        <end position="48"/>
    </location>
</feature>
<keyword evidence="4" id="KW-0539">Nucleus</keyword>
<keyword evidence="1" id="KW-0805">Transcription regulation</keyword>
<dbReference type="AlphaFoldDB" id="A0A642V4I1"/>
<dbReference type="GO" id="GO:0003677">
    <property type="term" value="F:DNA binding"/>
    <property type="evidence" value="ECO:0007669"/>
    <property type="project" value="UniProtKB-KW"/>
</dbReference>
<dbReference type="GO" id="GO:0008270">
    <property type="term" value="F:zinc ion binding"/>
    <property type="evidence" value="ECO:0007669"/>
    <property type="project" value="InterPro"/>
</dbReference>
<dbReference type="InterPro" id="IPR051127">
    <property type="entry name" value="Fungal_SecMet_Regulators"/>
</dbReference>
<evidence type="ECO:0000259" key="6">
    <source>
        <dbReference type="Pfam" id="PF04082"/>
    </source>
</evidence>
<dbReference type="InterPro" id="IPR007219">
    <property type="entry name" value="XnlR_reg_dom"/>
</dbReference>
<dbReference type="Proteomes" id="UP000761534">
    <property type="component" value="Unassembled WGS sequence"/>
</dbReference>
<feature type="domain" description="Xylanolytic transcriptional activator regulatory" evidence="6">
    <location>
        <begin position="136"/>
        <end position="303"/>
    </location>
</feature>
<dbReference type="PANTHER" id="PTHR47424:SF3">
    <property type="entry name" value="REGULATORY PROTEIN GAL4"/>
    <property type="match status" value="1"/>
</dbReference>
<protein>
    <recommendedName>
        <fullName evidence="6">Xylanolytic transcriptional activator regulatory domain-containing protein</fullName>
    </recommendedName>
</protein>
<evidence type="ECO:0000256" key="2">
    <source>
        <dbReference type="ARBA" id="ARBA00023125"/>
    </source>
</evidence>
<proteinExistence type="predicted"/>
<sequence length="538" mass="59589">MKIRKGRTSGQSNELSANSESIFQFYVAQGGSGSNTSDESSSDNKSTEPSNRQLTDKEAAAILGGLYGGLCEIPTGGGNSSRLKTEPNSSSTGYSLWVQGLGHKSPLLVLDRGTSDSYLDTFKNYHRIASDAFLNPEFNSCYEKLFTGSADMTPSGAALYVYSCLAIGTLAKPVSSIDQLPMHSQKLFMAASSLVGPAVLEGTTVSAYGLASFAHLCLLSGEFVSQNKFLRMALTLLTSLGFHKKSKFQKPHYSEWHIRIFWHVYTVSYMHCIFFGDAMDIIPVQSISTPLPRVDHDSSIAIDAAYLGVKIELVQLHRWAADGISSVGDSPDETTKILNKLHAESEKQISLWSDFIENLTQEPHSVRQMYKLILQSQSLQVQTCIYRLIKCRTYSMLRQVEADASRVVDSISDYVLARPDYHKSSSWYICHFVFMAAIVLIYCGRLKKAENLDEDPIKIDGAIEILEKIREVIPYVAKWVDILKSLSKPQESSTPNDVCPAEPASNGIPRIDEDLGGFLDYFTEPDSIPEFFFDGVMI</sequence>
<evidence type="ECO:0000256" key="1">
    <source>
        <dbReference type="ARBA" id="ARBA00023015"/>
    </source>
</evidence>
<organism evidence="7 8">
    <name type="scientific">Trichomonascus ciferrii</name>
    <dbReference type="NCBI Taxonomy" id="44093"/>
    <lineage>
        <taxon>Eukaryota</taxon>
        <taxon>Fungi</taxon>
        <taxon>Dikarya</taxon>
        <taxon>Ascomycota</taxon>
        <taxon>Saccharomycotina</taxon>
        <taxon>Dipodascomycetes</taxon>
        <taxon>Dipodascales</taxon>
        <taxon>Trichomonascaceae</taxon>
        <taxon>Trichomonascus</taxon>
        <taxon>Trichomonascus ciferrii complex</taxon>
    </lineage>
</organism>
<dbReference type="EMBL" id="SWFS01000376">
    <property type="protein sequence ID" value="KAA8907645.1"/>
    <property type="molecule type" value="Genomic_DNA"/>
</dbReference>
<evidence type="ECO:0000313" key="8">
    <source>
        <dbReference type="Proteomes" id="UP000761534"/>
    </source>
</evidence>
<keyword evidence="3" id="KW-0804">Transcription</keyword>
<dbReference type="GO" id="GO:0006351">
    <property type="term" value="P:DNA-templated transcription"/>
    <property type="evidence" value="ECO:0007669"/>
    <property type="project" value="InterPro"/>
</dbReference>
<accession>A0A642V4I1</accession>
<dbReference type="PANTHER" id="PTHR47424">
    <property type="entry name" value="REGULATORY PROTEIN GAL4"/>
    <property type="match status" value="1"/>
</dbReference>
<keyword evidence="2" id="KW-0238">DNA-binding</keyword>